<dbReference type="Proteomes" id="UP000679220">
    <property type="component" value="Unassembled WGS sequence"/>
</dbReference>
<feature type="transmembrane region" description="Helical" evidence="1">
    <location>
        <begin position="21"/>
        <end position="39"/>
    </location>
</feature>
<keyword evidence="1" id="KW-0812">Transmembrane</keyword>
<evidence type="ECO:0000256" key="1">
    <source>
        <dbReference type="SAM" id="Phobius"/>
    </source>
</evidence>
<gene>
    <name evidence="2" type="ORF">KDU71_15405</name>
</gene>
<comment type="caution">
    <text evidence="2">The sequence shown here is derived from an EMBL/GenBank/DDBJ whole genome shotgun (WGS) entry which is preliminary data.</text>
</comment>
<dbReference type="AlphaFoldDB" id="A0A941F798"/>
<sequence length="49" mass="5628">MNQLTAYKTVTTKRLALKGHFTLHFTISSIALISLYGRFGMGLFECWIF</sequence>
<organism evidence="2 3">
    <name type="scientific">Carboxylicivirga sediminis</name>
    <dbReference type="NCBI Taxonomy" id="2006564"/>
    <lineage>
        <taxon>Bacteria</taxon>
        <taxon>Pseudomonadati</taxon>
        <taxon>Bacteroidota</taxon>
        <taxon>Bacteroidia</taxon>
        <taxon>Marinilabiliales</taxon>
        <taxon>Marinilabiliaceae</taxon>
        <taxon>Carboxylicivirga</taxon>
    </lineage>
</organism>
<keyword evidence="1" id="KW-0472">Membrane</keyword>
<evidence type="ECO:0000313" key="2">
    <source>
        <dbReference type="EMBL" id="MBR8536959.1"/>
    </source>
</evidence>
<keyword evidence="1" id="KW-1133">Transmembrane helix</keyword>
<dbReference type="EMBL" id="JAGTAR010000025">
    <property type="protein sequence ID" value="MBR8536959.1"/>
    <property type="molecule type" value="Genomic_DNA"/>
</dbReference>
<accession>A0A941F798</accession>
<dbReference type="RefSeq" id="WP_212191986.1">
    <property type="nucleotide sequence ID" value="NZ_JAGTAR010000025.1"/>
</dbReference>
<keyword evidence="3" id="KW-1185">Reference proteome</keyword>
<proteinExistence type="predicted"/>
<reference evidence="2" key="2">
    <citation type="submission" date="2021-04" db="EMBL/GenBank/DDBJ databases">
        <authorList>
            <person name="Zhang T."/>
            <person name="Zhang Y."/>
            <person name="Lu D."/>
            <person name="Zuo D."/>
            <person name="Du Z."/>
        </authorList>
    </citation>
    <scope>NUCLEOTIDE SEQUENCE</scope>
    <source>
        <strain evidence="2">JR1</strain>
    </source>
</reference>
<protein>
    <submittedName>
        <fullName evidence="2">Uncharacterized protein</fullName>
    </submittedName>
</protein>
<reference evidence="2" key="1">
    <citation type="journal article" date="2018" name="Int. J. Syst. Evol. Microbiol.">
        <title>Carboxylicivirga sediminis sp. nov., isolated from coastal sediment.</title>
        <authorList>
            <person name="Wang F.Q."/>
            <person name="Ren L.H."/>
            <person name="Zou R.J."/>
            <person name="Sun Y.Z."/>
            <person name="Liu X.J."/>
            <person name="Jiang F."/>
            <person name="Liu L.J."/>
        </authorList>
    </citation>
    <scope>NUCLEOTIDE SEQUENCE</scope>
    <source>
        <strain evidence="2">JR1</strain>
    </source>
</reference>
<name>A0A941F798_9BACT</name>
<evidence type="ECO:0000313" key="3">
    <source>
        <dbReference type="Proteomes" id="UP000679220"/>
    </source>
</evidence>